<protein>
    <submittedName>
        <fullName evidence="1">Uncharacterized protein</fullName>
    </submittedName>
</protein>
<accession>A0A2Z5UWK8</accession>
<evidence type="ECO:0000313" key="1">
    <source>
        <dbReference type="EMBL" id="BBB15383.1"/>
    </source>
</evidence>
<name>A0A2Z5UWK8_9COXI</name>
<dbReference type="AlphaFoldDB" id="A0A2Z5UWK8"/>
<evidence type="ECO:0000313" key="2">
    <source>
        <dbReference type="Proteomes" id="UP000282483"/>
    </source>
</evidence>
<sequence length="149" mass="17168">MNNRNTTLAKHREDFLTAEIISGLPEKMHLHSEVDVIICIKNNTCSFGMRRITIDPSNLLISNIIEERESSKSIIETRSFTLEEFNLMPRILDKKYLFRIVAKFKALVIGVQYLNMLINYDRISLLTEERESLVLTIEALNGAKTEVIP</sequence>
<dbReference type="RefSeq" id="WP_126322842.1">
    <property type="nucleotide sequence ID" value="NZ_AP018005.1"/>
</dbReference>
<proteinExistence type="predicted"/>
<dbReference type="KEGG" id="rvi:RVIR1_09030"/>
<dbReference type="EMBL" id="AP018005">
    <property type="protein sequence ID" value="BBB15383.1"/>
    <property type="molecule type" value="Genomic_DNA"/>
</dbReference>
<organism evidence="1 2">
    <name type="scientific">Candidatus Rickettsiella viridis</name>
    <dbReference type="NCBI Taxonomy" id="676208"/>
    <lineage>
        <taxon>Bacteria</taxon>
        <taxon>Pseudomonadati</taxon>
        <taxon>Pseudomonadota</taxon>
        <taxon>Gammaproteobacteria</taxon>
        <taxon>Legionellales</taxon>
        <taxon>Coxiellaceae</taxon>
        <taxon>Rickettsiella</taxon>
    </lineage>
</organism>
<keyword evidence="2" id="KW-1185">Reference proteome</keyword>
<reference evidence="1 2" key="1">
    <citation type="submission" date="2017-03" db="EMBL/GenBank/DDBJ databases">
        <title>The genome sequence of Candidatus Rickettsiella viridis.</title>
        <authorList>
            <person name="Nikoh N."/>
            <person name="Tsuchida T."/>
            <person name="Yamaguchi K."/>
            <person name="Maeda T."/>
            <person name="Shigenobu S."/>
            <person name="Fukatsu T."/>
        </authorList>
    </citation>
    <scope>NUCLEOTIDE SEQUENCE [LARGE SCALE GENOMIC DNA]</scope>
    <source>
        <strain evidence="1 2">Ap-RA04</strain>
    </source>
</reference>
<gene>
    <name evidence="1" type="ORF">RVIR1_09030</name>
</gene>
<dbReference type="Proteomes" id="UP000282483">
    <property type="component" value="Chromosome"/>
</dbReference>